<organism evidence="15 16">
    <name type="scientific">Pinctada imbricata</name>
    <name type="common">Atlantic pearl-oyster</name>
    <name type="synonym">Pinctada martensii</name>
    <dbReference type="NCBI Taxonomy" id="66713"/>
    <lineage>
        <taxon>Eukaryota</taxon>
        <taxon>Metazoa</taxon>
        <taxon>Spiralia</taxon>
        <taxon>Lophotrochozoa</taxon>
        <taxon>Mollusca</taxon>
        <taxon>Bivalvia</taxon>
        <taxon>Autobranchia</taxon>
        <taxon>Pteriomorphia</taxon>
        <taxon>Pterioida</taxon>
        <taxon>Pterioidea</taxon>
        <taxon>Pteriidae</taxon>
        <taxon>Pinctada</taxon>
    </lineage>
</organism>
<accession>A0AA89C800</accession>
<dbReference type="Proteomes" id="UP001186944">
    <property type="component" value="Unassembled WGS sequence"/>
</dbReference>
<evidence type="ECO:0000256" key="12">
    <source>
        <dbReference type="SAM" id="Phobius"/>
    </source>
</evidence>
<dbReference type="PRINTS" id="PR00169">
    <property type="entry name" value="KCHANNEL"/>
</dbReference>
<feature type="domain" description="Ion transport" evidence="13">
    <location>
        <begin position="350"/>
        <end position="539"/>
    </location>
</feature>
<dbReference type="PANTHER" id="PTHR11537:SF254">
    <property type="entry name" value="POTASSIUM VOLTAGE-GATED CHANNEL PROTEIN SHAB"/>
    <property type="match status" value="1"/>
</dbReference>
<reference evidence="15" key="1">
    <citation type="submission" date="2019-08" db="EMBL/GenBank/DDBJ databases">
        <title>The improved chromosome-level genome for the pearl oyster Pinctada fucata martensii using PacBio sequencing and Hi-C.</title>
        <authorList>
            <person name="Zheng Z."/>
        </authorList>
    </citation>
    <scope>NUCLEOTIDE SEQUENCE</scope>
    <source>
        <strain evidence="15">ZZ-2019</strain>
        <tissue evidence="15">Adductor muscle</tissue>
    </source>
</reference>
<dbReference type="GO" id="GO:0005249">
    <property type="term" value="F:voltage-gated potassium channel activity"/>
    <property type="evidence" value="ECO:0007669"/>
    <property type="project" value="InterPro"/>
</dbReference>
<name>A0AA89C800_PINIB</name>
<dbReference type="InterPro" id="IPR005821">
    <property type="entry name" value="Ion_trans_dom"/>
</dbReference>
<evidence type="ECO:0000256" key="10">
    <source>
        <dbReference type="ARBA" id="ARBA00023136"/>
    </source>
</evidence>
<dbReference type="FunFam" id="1.10.287.70:FF:000028">
    <property type="entry name" value="potassium voltage-gated channel subfamily D member 3"/>
    <property type="match status" value="1"/>
</dbReference>
<protein>
    <submittedName>
        <fullName evidence="15">Uncharacterized protein</fullName>
    </submittedName>
</protein>
<keyword evidence="11" id="KW-0407">Ion channel</keyword>
<comment type="subcellular location">
    <subcellularLocation>
        <location evidence="1">Membrane</location>
        <topology evidence="1">Multi-pass membrane protein</topology>
    </subcellularLocation>
</comment>
<dbReference type="GO" id="GO:0008076">
    <property type="term" value="C:voltage-gated potassium channel complex"/>
    <property type="evidence" value="ECO:0007669"/>
    <property type="project" value="InterPro"/>
</dbReference>
<dbReference type="PANTHER" id="PTHR11537">
    <property type="entry name" value="VOLTAGE-GATED POTASSIUM CHANNEL"/>
    <property type="match status" value="1"/>
</dbReference>
<dbReference type="AlphaFoldDB" id="A0AA89C800"/>
<sequence length="561" mass="64475">MSEDKISIRIGTSMFVIPRKNITGYPDTTLAKSLREDVQKSELVFDRSPQSFDAIRNFYLFGKLHIPSSVCPGEFKEELDFWNIPDSKLELCCVVKYRTYLEDIKNIDRFRQRETRSTDTAKILKSRRRQIWNILDNQSKSTVNTAYNILSTTLVFCSIVIMTVNIEQRTSNENTPKIPIQPNSSSPVQRPEIMNKSEEQKPIDLNCKPDEGSPAELDQLAMMEKICKVHCPQVKRPDISFCGRNCSTETWNLYVGHKTFHKICQKCNNLYSRSVPTPLPESDDYDDYDYYYDDDYNYDQISSNSSTDIQNATFLILDPFTTRDGNGKRSNLGHFITTYIRRTSKNLHVENMFDFENIFVALYTTEFILRFITCPSKKWFMISPPNIFDFVSLAASWAKVGIILTKSQLDKRLINILMIGQMTRVFRLLRSIKHLRAFKVLSYAALKGSQDLLVIVLYVIVGIVIFGSLMFFVEPQKTFPDIGQAVWWSIITMTTVGYGDVYPMTIPGKAIACICALYGIVMLALTIPLFAQTFQTIYQFASLEDNDTDVPDRSRKNDDVV</sequence>
<evidence type="ECO:0000313" key="16">
    <source>
        <dbReference type="Proteomes" id="UP001186944"/>
    </source>
</evidence>
<evidence type="ECO:0000313" key="15">
    <source>
        <dbReference type="EMBL" id="KAK3103278.1"/>
    </source>
</evidence>
<dbReference type="InterPro" id="IPR003968">
    <property type="entry name" value="K_chnl_volt-dep_Kv"/>
</dbReference>
<keyword evidence="8 12" id="KW-1133">Transmembrane helix</keyword>
<dbReference type="Pfam" id="PF02214">
    <property type="entry name" value="BTB_2"/>
    <property type="match status" value="1"/>
</dbReference>
<dbReference type="InterPro" id="IPR003131">
    <property type="entry name" value="T1-type_BTB"/>
</dbReference>
<dbReference type="GO" id="GO:0051260">
    <property type="term" value="P:protein homooligomerization"/>
    <property type="evidence" value="ECO:0007669"/>
    <property type="project" value="InterPro"/>
</dbReference>
<feature type="transmembrane region" description="Helical" evidence="12">
    <location>
        <begin position="452"/>
        <end position="473"/>
    </location>
</feature>
<dbReference type="Gene3D" id="1.10.287.70">
    <property type="match status" value="1"/>
</dbReference>
<dbReference type="Gene3D" id="1.20.120.350">
    <property type="entry name" value="Voltage-gated potassium channels. Chain C"/>
    <property type="match status" value="2"/>
</dbReference>
<dbReference type="GO" id="GO:0001508">
    <property type="term" value="P:action potential"/>
    <property type="evidence" value="ECO:0007669"/>
    <property type="project" value="TreeGrafter"/>
</dbReference>
<evidence type="ECO:0000256" key="9">
    <source>
        <dbReference type="ARBA" id="ARBA00023065"/>
    </source>
</evidence>
<evidence type="ECO:0000256" key="7">
    <source>
        <dbReference type="ARBA" id="ARBA00022958"/>
    </source>
</evidence>
<dbReference type="SUPFAM" id="SSF54695">
    <property type="entry name" value="POZ domain"/>
    <property type="match status" value="1"/>
</dbReference>
<dbReference type="EMBL" id="VSWD01000005">
    <property type="protein sequence ID" value="KAK3103278.1"/>
    <property type="molecule type" value="Genomic_DNA"/>
</dbReference>
<evidence type="ECO:0000256" key="4">
    <source>
        <dbReference type="ARBA" id="ARBA00022692"/>
    </source>
</evidence>
<keyword evidence="3" id="KW-0633">Potassium transport</keyword>
<dbReference type="InterPro" id="IPR028325">
    <property type="entry name" value="VG_K_chnl"/>
</dbReference>
<keyword evidence="7" id="KW-0630">Potassium</keyword>
<evidence type="ECO:0000256" key="2">
    <source>
        <dbReference type="ARBA" id="ARBA00022448"/>
    </source>
</evidence>
<dbReference type="SUPFAM" id="SSF81324">
    <property type="entry name" value="Voltage-gated potassium channels"/>
    <property type="match status" value="1"/>
</dbReference>
<dbReference type="CDD" id="cd18317">
    <property type="entry name" value="BTB_POZ_Kv"/>
    <property type="match status" value="1"/>
</dbReference>
<evidence type="ECO:0000259" key="13">
    <source>
        <dbReference type="Pfam" id="PF00520"/>
    </source>
</evidence>
<dbReference type="PRINTS" id="PR01491">
    <property type="entry name" value="KVCHANNEL"/>
</dbReference>
<keyword evidence="4 12" id="KW-0812">Transmembrane</keyword>
<evidence type="ECO:0000256" key="11">
    <source>
        <dbReference type="ARBA" id="ARBA00023303"/>
    </source>
</evidence>
<feature type="transmembrane region" description="Helical" evidence="12">
    <location>
        <begin position="510"/>
        <end position="531"/>
    </location>
</feature>
<keyword evidence="6" id="KW-0851">Voltage-gated channel</keyword>
<evidence type="ECO:0000256" key="6">
    <source>
        <dbReference type="ARBA" id="ARBA00022882"/>
    </source>
</evidence>
<keyword evidence="2" id="KW-0813">Transport</keyword>
<evidence type="ECO:0000256" key="5">
    <source>
        <dbReference type="ARBA" id="ARBA00022826"/>
    </source>
</evidence>
<evidence type="ECO:0000256" key="3">
    <source>
        <dbReference type="ARBA" id="ARBA00022538"/>
    </source>
</evidence>
<keyword evidence="5" id="KW-0631">Potassium channel</keyword>
<dbReference type="InterPro" id="IPR003974">
    <property type="entry name" value="K_chnl_volt-dep_Kv3"/>
</dbReference>
<dbReference type="Pfam" id="PF00520">
    <property type="entry name" value="Ion_trans"/>
    <property type="match status" value="1"/>
</dbReference>
<feature type="transmembrane region" description="Helical" evidence="12">
    <location>
        <begin position="485"/>
        <end position="503"/>
    </location>
</feature>
<dbReference type="InterPro" id="IPR027359">
    <property type="entry name" value="Volt_channel_dom_sf"/>
</dbReference>
<keyword evidence="10 12" id="KW-0472">Membrane</keyword>
<proteinExistence type="predicted"/>
<dbReference type="InterPro" id="IPR011333">
    <property type="entry name" value="SKP1/BTB/POZ_sf"/>
</dbReference>
<evidence type="ECO:0000256" key="8">
    <source>
        <dbReference type="ARBA" id="ARBA00022989"/>
    </source>
</evidence>
<dbReference type="Gene3D" id="3.30.710.10">
    <property type="entry name" value="Potassium Channel Kv1.1, Chain A"/>
    <property type="match status" value="1"/>
</dbReference>
<keyword evidence="16" id="KW-1185">Reference proteome</keyword>
<evidence type="ECO:0000259" key="14">
    <source>
        <dbReference type="Pfam" id="PF02214"/>
    </source>
</evidence>
<gene>
    <name evidence="15" type="ORF">FSP39_018111</name>
</gene>
<comment type="caution">
    <text evidence="15">The sequence shown here is derived from an EMBL/GenBank/DDBJ whole genome shotgun (WGS) entry which is preliminary data.</text>
</comment>
<dbReference type="PRINTS" id="PR01498">
    <property type="entry name" value="SHAWCHANNEL"/>
</dbReference>
<keyword evidence="9" id="KW-0406">Ion transport</keyword>
<feature type="domain" description="Potassium channel tetramerisation-type BTB" evidence="14">
    <location>
        <begin position="6"/>
        <end position="92"/>
    </location>
</feature>
<evidence type="ECO:0000256" key="1">
    <source>
        <dbReference type="ARBA" id="ARBA00004141"/>
    </source>
</evidence>